<evidence type="ECO:0000313" key="2">
    <source>
        <dbReference type="Proteomes" id="UP001597024"/>
    </source>
</evidence>
<comment type="caution">
    <text evidence="1">The sequence shown here is derived from an EMBL/GenBank/DDBJ whole genome shotgun (WGS) entry which is preliminary data.</text>
</comment>
<evidence type="ECO:0000313" key="1">
    <source>
        <dbReference type="EMBL" id="MFD0887372.1"/>
    </source>
</evidence>
<sequence>MSGRRTMETLLYETAHALAHVRGIKDTSSGYRYHKRFVRLAVELGLSAPAEPAPTIGWSHCPIIDATAERYRAQFEALDGLPLPKLPQAIR</sequence>
<gene>
    <name evidence="1" type="ORF">ACFQ08_22750</name>
</gene>
<organism evidence="1 2">
    <name type="scientific">Streptosporangium algeriense</name>
    <dbReference type="NCBI Taxonomy" id="1682748"/>
    <lineage>
        <taxon>Bacteria</taxon>
        <taxon>Bacillati</taxon>
        <taxon>Actinomycetota</taxon>
        <taxon>Actinomycetes</taxon>
        <taxon>Streptosporangiales</taxon>
        <taxon>Streptosporangiaceae</taxon>
        <taxon>Streptosporangium</taxon>
    </lineage>
</organism>
<name>A0ABW3DW92_9ACTN</name>
<protein>
    <submittedName>
        <fullName evidence="1">Uncharacterized protein</fullName>
    </submittedName>
</protein>
<accession>A0ABW3DW92</accession>
<proteinExistence type="predicted"/>
<dbReference type="EMBL" id="JBHTHX010000911">
    <property type="protein sequence ID" value="MFD0887372.1"/>
    <property type="molecule type" value="Genomic_DNA"/>
</dbReference>
<keyword evidence="2" id="KW-1185">Reference proteome</keyword>
<reference evidence="2" key="1">
    <citation type="journal article" date="2019" name="Int. J. Syst. Evol. Microbiol.">
        <title>The Global Catalogue of Microorganisms (GCM) 10K type strain sequencing project: providing services to taxonomists for standard genome sequencing and annotation.</title>
        <authorList>
            <consortium name="The Broad Institute Genomics Platform"/>
            <consortium name="The Broad Institute Genome Sequencing Center for Infectious Disease"/>
            <person name="Wu L."/>
            <person name="Ma J."/>
        </authorList>
    </citation>
    <scope>NUCLEOTIDE SEQUENCE [LARGE SCALE GENOMIC DNA]</scope>
    <source>
        <strain evidence="2">CCUG 62974</strain>
    </source>
</reference>
<dbReference type="Proteomes" id="UP001597024">
    <property type="component" value="Unassembled WGS sequence"/>
</dbReference>